<dbReference type="UniPathway" id="UPA01057">
    <property type="reaction ID" value="UER00164"/>
</dbReference>
<keyword evidence="10" id="KW-1185">Reference proteome</keyword>
<comment type="function">
    <text evidence="6">Catalyzes the thiamine diphosphate-dependent decarboxylation of 2-oxoglutarate and the subsequent addition of the resulting succinic semialdehyde-thiamine pyrophosphate anion to isochorismate to yield 2-succinyl-5-enolpyruvyl-6-hydroxy-3-cyclohexene-1-carboxylate (SEPHCHC).</text>
</comment>
<dbReference type="Pfam" id="PF02775">
    <property type="entry name" value="TPP_enzyme_C"/>
    <property type="match status" value="1"/>
</dbReference>
<comment type="pathway">
    <text evidence="6">Quinol/quinone metabolism; menaquinone biosynthesis.</text>
</comment>
<keyword evidence="3 6" id="KW-0460">Magnesium</keyword>
<dbReference type="CDD" id="cd07037">
    <property type="entry name" value="TPP_PYR_MenD"/>
    <property type="match status" value="1"/>
</dbReference>
<dbReference type="OrthoDB" id="9791859at2"/>
<dbReference type="GO" id="GO:0070204">
    <property type="term" value="F:2-succinyl-5-enolpyruvyl-6-hydroxy-3-cyclohexene-1-carboxylic-acid synthase activity"/>
    <property type="evidence" value="ECO:0007669"/>
    <property type="project" value="UniProtKB-UniRule"/>
</dbReference>
<dbReference type="GO" id="GO:0009234">
    <property type="term" value="P:menaquinone biosynthetic process"/>
    <property type="evidence" value="ECO:0007669"/>
    <property type="project" value="UniProtKB-UniRule"/>
</dbReference>
<feature type="domain" description="Thiamine pyrophosphate enzyme N-terminal TPP-binding" evidence="8">
    <location>
        <begin position="7"/>
        <end position="142"/>
    </location>
</feature>
<protein>
    <recommendedName>
        <fullName evidence="6">2-succinyl-5-enolpyruvyl-6-hydroxy-3-cyclohexene-1-carboxylate synthase</fullName>
        <shortName evidence="6">SEPHCHC synthase</shortName>
        <ecNumber evidence="6">2.2.1.9</ecNumber>
    </recommendedName>
    <alternativeName>
        <fullName evidence="6">Menaquinone biosynthesis protein MenD</fullName>
    </alternativeName>
</protein>
<dbReference type="Gene3D" id="3.40.50.1220">
    <property type="entry name" value="TPP-binding domain"/>
    <property type="match status" value="1"/>
</dbReference>
<organism evidence="9 10">
    <name type="scientific">Schaalia cardiffensis F0333</name>
    <dbReference type="NCBI Taxonomy" id="888050"/>
    <lineage>
        <taxon>Bacteria</taxon>
        <taxon>Bacillati</taxon>
        <taxon>Actinomycetota</taxon>
        <taxon>Actinomycetes</taxon>
        <taxon>Actinomycetales</taxon>
        <taxon>Actinomycetaceae</taxon>
        <taxon>Schaalia</taxon>
    </lineage>
</organism>
<dbReference type="UniPathway" id="UPA00079"/>
<evidence type="ECO:0000256" key="2">
    <source>
        <dbReference type="ARBA" id="ARBA00022723"/>
    </source>
</evidence>
<dbReference type="EC" id="2.2.1.9" evidence="6"/>
<evidence type="ECO:0000256" key="3">
    <source>
        <dbReference type="ARBA" id="ARBA00022842"/>
    </source>
</evidence>
<dbReference type="CDD" id="cd02009">
    <property type="entry name" value="TPP_SHCHC_synthase"/>
    <property type="match status" value="1"/>
</dbReference>
<dbReference type="AlphaFoldDB" id="N6XA04"/>
<dbReference type="PATRIC" id="fig|888050.3.peg.1187"/>
<evidence type="ECO:0000256" key="5">
    <source>
        <dbReference type="ARBA" id="ARBA00023211"/>
    </source>
</evidence>
<reference evidence="9 10" key="1">
    <citation type="submission" date="2013-03" db="EMBL/GenBank/DDBJ databases">
        <title>Reference genome for the Human Microbiome Project.</title>
        <authorList>
            <person name="Aqrawi P."/>
            <person name="Ayvaz T."/>
            <person name="Bess C."/>
            <person name="Blankenburg K."/>
            <person name="Coyle M."/>
            <person name="Deng J."/>
            <person name="Forbes L."/>
            <person name="Fowler G."/>
            <person name="Francisco L."/>
            <person name="Fu Q."/>
            <person name="Gibbs R."/>
            <person name="Gross S."/>
            <person name="Gubbala S."/>
            <person name="Hale W."/>
            <person name="Hemphill L."/>
            <person name="Highlander S."/>
            <person name="Hirani K."/>
            <person name="Jackson L."/>
            <person name="Jakkamsetti A."/>
            <person name="Javaid M."/>
            <person name="Jayaseelan J.C."/>
            <person name="Jiang H."/>
            <person name="Joshi V."/>
            <person name="Korchina V."/>
            <person name="Kovar C."/>
            <person name="Lara F."/>
            <person name="Lee S."/>
            <person name="Liu Y."/>
            <person name="Mata R."/>
            <person name="Mathew T."/>
            <person name="Munidasa M."/>
            <person name="Muzny D."/>
            <person name="Nazareth L."/>
            <person name="Ngo R."/>
            <person name="Nguyen L."/>
            <person name="Nguyen N."/>
            <person name="Okwuonu G."/>
            <person name="Ongeri F."/>
            <person name="Palculict T."/>
            <person name="Patil S."/>
            <person name="Petrosino J."/>
            <person name="Pham C."/>
            <person name="Pham P."/>
            <person name="Pu L.-L."/>
            <person name="Qin X."/>
            <person name="Qu J."/>
            <person name="Reid J."/>
            <person name="Ross M."/>
            <person name="Ruth R."/>
            <person name="Saada N."/>
            <person name="San Lucas F."/>
            <person name="Santibanez J."/>
            <person name="Shang Y."/>
            <person name="Simmons D."/>
            <person name="Song X.-Z."/>
            <person name="Tang L.-Y."/>
            <person name="Thornton R."/>
            <person name="Warren J."/>
            <person name="Weissenberger G."/>
            <person name="Wilczek-Boney K."/>
            <person name="Worley K."/>
            <person name="Youmans B."/>
            <person name="Zhang J."/>
            <person name="Zhang L."/>
            <person name="Zhao Z."/>
            <person name="Zhou C."/>
            <person name="Zhu D."/>
            <person name="Zhu Y."/>
        </authorList>
    </citation>
    <scope>NUCLEOTIDE SEQUENCE [LARGE SCALE GENOMIC DNA]</scope>
    <source>
        <strain evidence="9 10">F0333</strain>
    </source>
</reference>
<dbReference type="SUPFAM" id="SSF52518">
    <property type="entry name" value="Thiamin diphosphate-binding fold (THDP-binding)"/>
    <property type="match status" value="2"/>
</dbReference>
<name>N6XA04_9ACTO</name>
<evidence type="ECO:0000256" key="6">
    <source>
        <dbReference type="HAMAP-Rule" id="MF_01659"/>
    </source>
</evidence>
<dbReference type="InterPro" id="IPR004433">
    <property type="entry name" value="MenaQ_synth_MenD"/>
</dbReference>
<comment type="catalytic activity">
    <reaction evidence="6">
        <text>isochorismate + 2-oxoglutarate + H(+) = 5-enolpyruvoyl-6-hydroxy-2-succinyl-cyclohex-3-ene-1-carboxylate + CO2</text>
        <dbReference type="Rhea" id="RHEA:25593"/>
        <dbReference type="ChEBI" id="CHEBI:15378"/>
        <dbReference type="ChEBI" id="CHEBI:16526"/>
        <dbReference type="ChEBI" id="CHEBI:16810"/>
        <dbReference type="ChEBI" id="CHEBI:29780"/>
        <dbReference type="ChEBI" id="CHEBI:58818"/>
        <dbReference type="EC" id="2.2.1.9"/>
    </reaction>
</comment>
<comment type="subunit">
    <text evidence="6">Homodimer.</text>
</comment>
<dbReference type="Pfam" id="PF02776">
    <property type="entry name" value="TPP_enzyme_N"/>
    <property type="match status" value="1"/>
</dbReference>
<evidence type="ECO:0000256" key="1">
    <source>
        <dbReference type="ARBA" id="ARBA00022679"/>
    </source>
</evidence>
<dbReference type="GO" id="GO:0030145">
    <property type="term" value="F:manganese ion binding"/>
    <property type="evidence" value="ECO:0007669"/>
    <property type="project" value="UniProtKB-UniRule"/>
</dbReference>
<keyword evidence="4 6" id="KW-0786">Thiamine pyrophosphate</keyword>
<dbReference type="PANTHER" id="PTHR42916">
    <property type="entry name" value="2-SUCCINYL-5-ENOLPYRUVYL-6-HYDROXY-3-CYCLOHEXENE-1-CARBOXYLATE SYNTHASE"/>
    <property type="match status" value="1"/>
</dbReference>
<keyword evidence="2 6" id="KW-0479">Metal-binding</keyword>
<comment type="cofactor">
    <cofactor evidence="6">
        <name>thiamine diphosphate</name>
        <dbReference type="ChEBI" id="CHEBI:58937"/>
    </cofactor>
    <text evidence="6">Binds 1 thiamine pyrophosphate per subunit.</text>
</comment>
<dbReference type="GO" id="GO:0030976">
    <property type="term" value="F:thiamine pyrophosphate binding"/>
    <property type="evidence" value="ECO:0007669"/>
    <property type="project" value="UniProtKB-UniRule"/>
</dbReference>
<dbReference type="InterPro" id="IPR029061">
    <property type="entry name" value="THDP-binding"/>
</dbReference>
<dbReference type="STRING" id="888050.HMPREF9004_1245"/>
<dbReference type="GO" id="GO:0000287">
    <property type="term" value="F:magnesium ion binding"/>
    <property type="evidence" value="ECO:0007669"/>
    <property type="project" value="UniProtKB-UniRule"/>
</dbReference>
<sequence>MSHPAEKLARAILAALIGAGVKDVVYCPGSRSAPFAYALDAACRAGHLRAHVRLDERSAAFLALGLSKAGRSEEDGAESEPALSTLRPCLRPAPVAIITTSGGAVAELHAGVAEAKHSRLPLLVISADRPAEMRGVGASQTTSQPGIFSSHALEVLDLPAETASDQSLNARVRRLLAHAEGIPTGTPGPVQLNVAFREPLTPEGGSITPVPFLLEGESTKVLRAPTPRVEWKEAVREGMRTLILAGDGADPDASIWASRAALPILAEPSSGLAWDENAIPYQQSLLSGPLARSVEQVIVTGRPTLSRSVSMLLARTDLRLVVIDPSPEWTDVSGNAALVAPGLSAPCEPVSCDQGSWLEEWREAALEAGEKITRLVEDEPLSVLGIAHTVMAKDTRTLLLGASNSVRAVDLVGRAGAKRLVVANRGLAGIDGTLATGIGLALARGEAVTILLGDLAFCHDAGALAIPAEEKTPDLLIIVADDSGGGIFAGLEHGLKENAPTFERWFATAQPTSIRELAAAYGADYREAHTRAELSELIGEEGKGIRILRVPCSRPSALAAVKAVCRRGEGSRPMRAEMRPIAEE</sequence>
<dbReference type="Proteomes" id="UP000013015">
    <property type="component" value="Unassembled WGS sequence"/>
</dbReference>
<keyword evidence="1 6" id="KW-0808">Transferase</keyword>
<proteinExistence type="inferred from homology"/>
<evidence type="ECO:0000313" key="9">
    <source>
        <dbReference type="EMBL" id="ENO17973.1"/>
    </source>
</evidence>
<evidence type="ECO:0000259" key="8">
    <source>
        <dbReference type="Pfam" id="PF02776"/>
    </source>
</evidence>
<dbReference type="eggNOG" id="COG1165">
    <property type="taxonomic scope" value="Bacteria"/>
</dbReference>
<dbReference type="HOGENOM" id="CLU_006051_3_0_11"/>
<dbReference type="HAMAP" id="MF_01659">
    <property type="entry name" value="MenD"/>
    <property type="match status" value="1"/>
</dbReference>
<comment type="caution">
    <text evidence="9">The sequence shown here is derived from an EMBL/GenBank/DDBJ whole genome shotgun (WGS) entry which is preliminary data.</text>
</comment>
<dbReference type="InterPro" id="IPR012001">
    <property type="entry name" value="Thiamin_PyroP_enz_TPP-bd_dom"/>
</dbReference>
<comment type="similarity">
    <text evidence="6">Belongs to the TPP enzyme family. MenD subfamily.</text>
</comment>
<comment type="cofactor">
    <cofactor evidence="6">
        <name>Mg(2+)</name>
        <dbReference type="ChEBI" id="CHEBI:18420"/>
    </cofactor>
    <cofactor evidence="6">
        <name>Mn(2+)</name>
        <dbReference type="ChEBI" id="CHEBI:29035"/>
    </cofactor>
</comment>
<comment type="pathway">
    <text evidence="6">Quinol/quinone metabolism; 1,4-dihydroxy-2-naphthoate biosynthesis; 1,4-dihydroxy-2-naphthoate from chorismate: step 2/7.</text>
</comment>
<accession>N6XA04</accession>
<keyword evidence="6" id="KW-0474">Menaquinone biosynthesis</keyword>
<evidence type="ECO:0000256" key="4">
    <source>
        <dbReference type="ARBA" id="ARBA00023052"/>
    </source>
</evidence>
<dbReference type="EMBL" id="AQHZ01000021">
    <property type="protein sequence ID" value="ENO17973.1"/>
    <property type="molecule type" value="Genomic_DNA"/>
</dbReference>
<dbReference type="InterPro" id="IPR011766">
    <property type="entry name" value="TPP_enzyme_TPP-bd"/>
</dbReference>
<gene>
    <name evidence="6 9" type="primary">menD</name>
    <name evidence="9" type="ORF">HMPREF9004_1245</name>
</gene>
<feature type="domain" description="Thiamine pyrophosphate enzyme TPP-binding" evidence="7">
    <location>
        <begin position="422"/>
        <end position="539"/>
    </location>
</feature>
<dbReference type="Gene3D" id="3.40.50.970">
    <property type="match status" value="2"/>
</dbReference>
<dbReference type="RefSeq" id="WP_005963418.1">
    <property type="nucleotide sequence ID" value="NZ_CP040505.1"/>
</dbReference>
<evidence type="ECO:0000313" key="10">
    <source>
        <dbReference type="Proteomes" id="UP000013015"/>
    </source>
</evidence>
<dbReference type="PANTHER" id="PTHR42916:SF1">
    <property type="entry name" value="PROTEIN PHYLLO, CHLOROPLASTIC"/>
    <property type="match status" value="1"/>
</dbReference>
<dbReference type="PIRSF" id="PIRSF004983">
    <property type="entry name" value="MenD"/>
    <property type="match status" value="1"/>
</dbReference>
<keyword evidence="5 6" id="KW-0464">Manganese</keyword>
<evidence type="ECO:0000259" key="7">
    <source>
        <dbReference type="Pfam" id="PF02775"/>
    </source>
</evidence>